<name>A0ABR1SFJ0_9PEZI</name>
<dbReference type="SUPFAM" id="SSF57959">
    <property type="entry name" value="Leucine zipper domain"/>
    <property type="match status" value="1"/>
</dbReference>
<evidence type="ECO:0000256" key="1">
    <source>
        <dbReference type="ARBA" id="ARBA00004123"/>
    </source>
</evidence>
<evidence type="ECO:0000313" key="5">
    <source>
        <dbReference type="Proteomes" id="UP001396898"/>
    </source>
</evidence>
<dbReference type="InterPro" id="IPR046347">
    <property type="entry name" value="bZIP_sf"/>
</dbReference>
<evidence type="ECO:0000256" key="2">
    <source>
        <dbReference type="ARBA" id="ARBA00023242"/>
    </source>
</evidence>
<organism evidence="4 5">
    <name type="scientific">Apiospora marii</name>
    <dbReference type="NCBI Taxonomy" id="335849"/>
    <lineage>
        <taxon>Eukaryota</taxon>
        <taxon>Fungi</taxon>
        <taxon>Dikarya</taxon>
        <taxon>Ascomycota</taxon>
        <taxon>Pezizomycotina</taxon>
        <taxon>Sordariomycetes</taxon>
        <taxon>Xylariomycetidae</taxon>
        <taxon>Amphisphaeriales</taxon>
        <taxon>Apiosporaceae</taxon>
        <taxon>Apiospora</taxon>
    </lineage>
</organism>
<dbReference type="PANTHER" id="PTHR40621">
    <property type="entry name" value="TRANSCRIPTION FACTOR KAPC-RELATED"/>
    <property type="match status" value="1"/>
</dbReference>
<proteinExistence type="predicted"/>
<dbReference type="CDD" id="cd14688">
    <property type="entry name" value="bZIP_YAP"/>
    <property type="match status" value="1"/>
</dbReference>
<evidence type="ECO:0000256" key="3">
    <source>
        <dbReference type="SAM" id="MobiDB-lite"/>
    </source>
</evidence>
<accession>A0ABR1SFJ0</accession>
<feature type="region of interest" description="Disordered" evidence="3">
    <location>
        <begin position="209"/>
        <end position="236"/>
    </location>
</feature>
<sequence>MATQPQSDHGDRDDNGGSSRPSFAKFWKRSKAKLEQRRNITFVSANTGIPNGELAGQAPNTLRHDESIGKAEARRAQVRRAQIQHRQRKANYAKELEMDIVRLRGDIERCKADCWTLAGENQGMRQQLAAAAAAAAPVDHRPVMLEMVANPLPLLPPQEYGGETLAAAAAAAATTWVPLPSFDFEPGYIAYLDVDGNLGSPAFQVTRVTTSDQEGSAGLPFGEDGDRGKPVMNSSGEETDKAINFVLALEHICWSHFKAVDFQLHNGNQPSPSPLPASSCTGDVGIDPCHGYALMVSAMALQQAPNPVFQRLESHASTAAPEPPHLREGADGSNSVAWHTTGLTLESLYDLASTLNLPDLELAPVQAWFEIIREYGPGAVLGDGSQVLERLIAELSGLVKCLSFGAVIEREAFDSVLCRVLGDKTISQG</sequence>
<protein>
    <recommendedName>
        <fullName evidence="6">BZIP domain-containing protein</fullName>
    </recommendedName>
</protein>
<evidence type="ECO:0000313" key="4">
    <source>
        <dbReference type="EMBL" id="KAK8033086.1"/>
    </source>
</evidence>
<dbReference type="Proteomes" id="UP001396898">
    <property type="component" value="Unassembled WGS sequence"/>
</dbReference>
<gene>
    <name evidence="4" type="ORF">PG991_002484</name>
</gene>
<feature type="region of interest" description="Disordered" evidence="3">
    <location>
        <begin position="1"/>
        <end position="23"/>
    </location>
</feature>
<dbReference type="EMBL" id="JAQQWI010000006">
    <property type="protein sequence ID" value="KAK8033086.1"/>
    <property type="molecule type" value="Genomic_DNA"/>
</dbReference>
<keyword evidence="5" id="KW-1185">Reference proteome</keyword>
<comment type="subcellular location">
    <subcellularLocation>
        <location evidence="1">Nucleus</location>
    </subcellularLocation>
</comment>
<dbReference type="PANTHER" id="PTHR40621:SF6">
    <property type="entry name" value="AP-1-LIKE TRANSCRIPTION FACTOR YAP1-RELATED"/>
    <property type="match status" value="1"/>
</dbReference>
<dbReference type="InterPro" id="IPR050936">
    <property type="entry name" value="AP-1-like"/>
</dbReference>
<reference evidence="4 5" key="1">
    <citation type="submission" date="2023-01" db="EMBL/GenBank/DDBJ databases">
        <title>Analysis of 21 Apiospora genomes using comparative genomics revels a genus with tremendous synthesis potential of carbohydrate active enzymes and secondary metabolites.</title>
        <authorList>
            <person name="Sorensen T."/>
        </authorList>
    </citation>
    <scope>NUCLEOTIDE SEQUENCE [LARGE SCALE GENOMIC DNA]</scope>
    <source>
        <strain evidence="4 5">CBS 20057</strain>
    </source>
</reference>
<dbReference type="Gene3D" id="1.20.5.170">
    <property type="match status" value="1"/>
</dbReference>
<comment type="caution">
    <text evidence="4">The sequence shown here is derived from an EMBL/GenBank/DDBJ whole genome shotgun (WGS) entry which is preliminary data.</text>
</comment>
<evidence type="ECO:0008006" key="6">
    <source>
        <dbReference type="Google" id="ProtNLM"/>
    </source>
</evidence>
<keyword evidence="2" id="KW-0539">Nucleus</keyword>